<name>A0A658QVS8_9BURK</name>
<comment type="caution">
    <text evidence="2">The sequence shown here is derived from an EMBL/GenBank/DDBJ whole genome shotgun (WGS) entry which is preliminary data.</text>
</comment>
<gene>
    <name evidence="2" type="ORF">AWB72_02133</name>
</gene>
<evidence type="ECO:0000256" key="1">
    <source>
        <dbReference type="SAM" id="MobiDB-lite"/>
    </source>
</evidence>
<dbReference type="Proteomes" id="UP000198263">
    <property type="component" value="Unassembled WGS sequence"/>
</dbReference>
<dbReference type="EMBL" id="FCNV02000003">
    <property type="protein sequence ID" value="SAL27173.1"/>
    <property type="molecule type" value="Genomic_DNA"/>
</dbReference>
<reference evidence="2 3" key="1">
    <citation type="submission" date="2016-01" db="EMBL/GenBank/DDBJ databases">
        <authorList>
            <person name="Peeters C."/>
        </authorList>
    </citation>
    <scope>NUCLEOTIDE SEQUENCE [LARGE SCALE GENOMIC DNA]</scope>
    <source>
        <strain evidence="2">LMG 29315</strain>
    </source>
</reference>
<sequence>MSTMPRSPEENIEPDPDKLLDPDAPPNTEDPDMPDGPDSATPMVPADPHNGEPRM</sequence>
<feature type="region of interest" description="Disordered" evidence="1">
    <location>
        <begin position="1"/>
        <end position="55"/>
    </location>
</feature>
<evidence type="ECO:0000313" key="3">
    <source>
        <dbReference type="Proteomes" id="UP000198263"/>
    </source>
</evidence>
<accession>A0A658QVS8</accession>
<evidence type="ECO:0000313" key="2">
    <source>
        <dbReference type="EMBL" id="SAL27173.1"/>
    </source>
</evidence>
<dbReference type="RefSeq" id="WP_159459355.1">
    <property type="nucleotide sequence ID" value="NZ_FCNV02000003.1"/>
</dbReference>
<proteinExistence type="predicted"/>
<keyword evidence="3" id="KW-1185">Reference proteome</keyword>
<dbReference type="AlphaFoldDB" id="A0A658QVS8"/>
<protein>
    <submittedName>
        <fullName evidence="2">Uncharacterized protein</fullName>
    </submittedName>
</protein>
<organism evidence="2 3">
    <name type="scientific">Caballeronia concitans</name>
    <dbReference type="NCBI Taxonomy" id="1777133"/>
    <lineage>
        <taxon>Bacteria</taxon>
        <taxon>Pseudomonadati</taxon>
        <taxon>Pseudomonadota</taxon>
        <taxon>Betaproteobacteria</taxon>
        <taxon>Burkholderiales</taxon>
        <taxon>Burkholderiaceae</taxon>
        <taxon>Caballeronia</taxon>
    </lineage>
</organism>